<evidence type="ECO:0000256" key="4">
    <source>
        <dbReference type="ARBA" id="ARBA00022980"/>
    </source>
</evidence>
<dbReference type="NCBIfam" id="TIGR00158">
    <property type="entry name" value="L9"/>
    <property type="match status" value="1"/>
</dbReference>
<dbReference type="InterPro" id="IPR000244">
    <property type="entry name" value="Ribosomal_bL9"/>
</dbReference>
<sequence>MKVILKQDVSNLGKRFDVVDVKDGYAIHFLFPKKLAAPLTKKSLQDRDLFLKKQQEHYEINKALSHKLKEVIEQTELHFSLKEHNGRPYGSIITKQIINQAHTKGMALQKFMFKDNVRLGFGDHEITLHIFEDTTAVLKVKVTPDNGVK</sequence>
<dbReference type="STRING" id="722438.F539_01285"/>
<dbReference type="InterPro" id="IPR020069">
    <property type="entry name" value="Ribosomal_bL9_C"/>
</dbReference>
<dbReference type="RefSeq" id="WP_010874588.1">
    <property type="nucleotide sequence ID" value="NZ_CP010546.1"/>
</dbReference>
<dbReference type="GO" id="GO:0006412">
    <property type="term" value="P:translation"/>
    <property type="evidence" value="ECO:0007669"/>
    <property type="project" value="UniProtKB-UniRule"/>
</dbReference>
<organism evidence="9 10">
    <name type="scientific">Mycoplasmoides pneumoniae (strain ATCC 15531 / DSM 23978 / CIP 103766 / NBRC 14401 / NCTC 10119 / FH)</name>
    <name type="common">Mycoplasma pneumoniae</name>
    <dbReference type="NCBI Taxonomy" id="722438"/>
    <lineage>
        <taxon>Bacteria</taxon>
        <taxon>Bacillati</taxon>
        <taxon>Mycoplasmatota</taxon>
        <taxon>Mycoplasmoidales</taxon>
        <taxon>Mycoplasmoidaceae</taxon>
        <taxon>Mycoplasmoides</taxon>
    </lineage>
</organism>
<dbReference type="Gene3D" id="3.40.5.10">
    <property type="entry name" value="Ribosomal protein L9, N-terminal domain"/>
    <property type="match status" value="1"/>
</dbReference>
<evidence type="ECO:0000256" key="7">
    <source>
        <dbReference type="HAMAP-Rule" id="MF_00503"/>
    </source>
</evidence>
<dbReference type="Pfam" id="PF03948">
    <property type="entry name" value="Ribosomal_L9_C"/>
    <property type="match status" value="1"/>
</dbReference>
<dbReference type="SMR" id="A0A0H3DLF2"/>
<dbReference type="GeneID" id="66609123"/>
<dbReference type="SUPFAM" id="SSF55653">
    <property type="entry name" value="Ribosomal protein L9 C-domain"/>
    <property type="match status" value="1"/>
</dbReference>
<evidence type="ECO:0000313" key="9">
    <source>
        <dbReference type="EMBL" id="ADK87081.1"/>
    </source>
</evidence>
<dbReference type="EMBL" id="CP002077">
    <property type="protein sequence ID" value="ADK87081.1"/>
    <property type="molecule type" value="Genomic_DNA"/>
</dbReference>
<evidence type="ECO:0000256" key="2">
    <source>
        <dbReference type="ARBA" id="ARBA00022730"/>
    </source>
</evidence>
<evidence type="ECO:0000256" key="5">
    <source>
        <dbReference type="ARBA" id="ARBA00023274"/>
    </source>
</evidence>
<gene>
    <name evidence="7 9" type="primary">rplI</name>
    <name evidence="9" type="ordered locus">MPNE_0263</name>
</gene>
<dbReference type="Pfam" id="PF01281">
    <property type="entry name" value="Ribosomal_L9_N"/>
    <property type="match status" value="1"/>
</dbReference>
<dbReference type="eggNOG" id="COG0359">
    <property type="taxonomic scope" value="Bacteria"/>
</dbReference>
<dbReference type="GO" id="GO:0003735">
    <property type="term" value="F:structural constituent of ribosome"/>
    <property type="evidence" value="ECO:0007669"/>
    <property type="project" value="InterPro"/>
</dbReference>
<feature type="domain" description="Ribosomal protein L9" evidence="8">
    <location>
        <begin position="13"/>
        <end position="40"/>
    </location>
</feature>
<evidence type="ECO:0000313" key="10">
    <source>
        <dbReference type="Proteomes" id="UP000007756"/>
    </source>
</evidence>
<evidence type="ECO:0000256" key="1">
    <source>
        <dbReference type="ARBA" id="ARBA00010605"/>
    </source>
</evidence>
<dbReference type="HOGENOM" id="CLU_078938_3_0_14"/>
<protein>
    <recommendedName>
        <fullName evidence="6 7">Large ribosomal subunit protein bL9</fullName>
    </recommendedName>
</protein>
<dbReference type="GO" id="GO:1990904">
    <property type="term" value="C:ribonucleoprotein complex"/>
    <property type="evidence" value="ECO:0007669"/>
    <property type="project" value="UniProtKB-KW"/>
</dbReference>
<dbReference type="PaxDb" id="722438-MPNE_0263"/>
<keyword evidence="5 7" id="KW-0687">Ribonucleoprotein</keyword>
<dbReference type="InterPro" id="IPR036791">
    <property type="entry name" value="Ribosomal_bL9_C_sf"/>
</dbReference>
<dbReference type="InterPro" id="IPR020070">
    <property type="entry name" value="Ribosomal_bL9_N"/>
</dbReference>
<dbReference type="InterPro" id="IPR020594">
    <property type="entry name" value="Ribosomal_bL9_bac/chp"/>
</dbReference>
<evidence type="ECO:0000256" key="6">
    <source>
        <dbReference type="ARBA" id="ARBA00035292"/>
    </source>
</evidence>
<keyword evidence="4 7" id="KW-0689">Ribosomal protein</keyword>
<dbReference type="PATRIC" id="fig|722438.3.peg.256"/>
<dbReference type="InterPro" id="IPR009027">
    <property type="entry name" value="Ribosomal_bL9/RNase_H1_N"/>
</dbReference>
<dbReference type="PROSITE" id="PS00651">
    <property type="entry name" value="RIBOSOMAL_L9"/>
    <property type="match status" value="1"/>
</dbReference>
<dbReference type="Proteomes" id="UP000007756">
    <property type="component" value="Chromosome"/>
</dbReference>
<comment type="similarity">
    <text evidence="1 7">Belongs to the bacterial ribosomal protein bL9 family.</text>
</comment>
<dbReference type="InterPro" id="IPR036935">
    <property type="entry name" value="Ribosomal_bL9_N_sf"/>
</dbReference>
<dbReference type="GO" id="GO:0005840">
    <property type="term" value="C:ribosome"/>
    <property type="evidence" value="ECO:0007669"/>
    <property type="project" value="UniProtKB-KW"/>
</dbReference>
<evidence type="ECO:0000259" key="8">
    <source>
        <dbReference type="PROSITE" id="PS00651"/>
    </source>
</evidence>
<dbReference type="GO" id="GO:0019843">
    <property type="term" value="F:rRNA binding"/>
    <property type="evidence" value="ECO:0007669"/>
    <property type="project" value="UniProtKB-UniRule"/>
</dbReference>
<evidence type="ECO:0000256" key="3">
    <source>
        <dbReference type="ARBA" id="ARBA00022884"/>
    </source>
</evidence>
<name>A0A0H3DLF2_MYCPB</name>
<keyword evidence="2 7" id="KW-0699">rRNA-binding</keyword>
<comment type="function">
    <text evidence="7">Binds to the 23S rRNA.</text>
</comment>
<dbReference type="AlphaFoldDB" id="A0A0H3DLF2"/>
<dbReference type="HAMAP" id="MF_00503">
    <property type="entry name" value="Ribosomal_bL9"/>
    <property type="match status" value="1"/>
</dbReference>
<reference evidence="9 10" key="1">
    <citation type="journal article" date="2010" name="Appl. Environ. Microbiol.">
        <title>Targeted chromosomal knockouts in Mycoplasma pneumoniae.</title>
        <authorList>
            <person name="Krishnakumar R."/>
            <person name="Assad-Garcia N."/>
            <person name="Benders G.A."/>
            <person name="Phan Q."/>
            <person name="Montague M.G."/>
            <person name="Glass J.I."/>
        </authorList>
    </citation>
    <scope>NUCLEOTIDE SEQUENCE [LARGE SCALE GENOMIC DNA]</scope>
    <source>
        <strain evidence="10">ATCC 15531 / DSM 22911 / NBRC 14401 / NCTC 10119 / FH</strain>
    </source>
</reference>
<dbReference type="PANTHER" id="PTHR21368">
    <property type="entry name" value="50S RIBOSOMAL PROTEIN L9"/>
    <property type="match status" value="1"/>
</dbReference>
<keyword evidence="3 7" id="KW-0694">RNA-binding</keyword>
<proteinExistence type="inferred from homology"/>
<dbReference type="KEGG" id="mpj:MPNE_0263"/>
<dbReference type="SUPFAM" id="SSF55658">
    <property type="entry name" value="L9 N-domain-like"/>
    <property type="match status" value="1"/>
</dbReference>
<accession>A0A0H3DLF2</accession>
<dbReference type="Gene3D" id="3.10.430.100">
    <property type="entry name" value="Ribosomal protein L9, C-terminal domain"/>
    <property type="match status" value="1"/>
</dbReference>